<dbReference type="EMBL" id="SRYG01000009">
    <property type="protein sequence ID" value="TGY66167.1"/>
    <property type="molecule type" value="Genomic_DNA"/>
</dbReference>
<reference evidence="1" key="1">
    <citation type="submission" date="2019-04" db="EMBL/GenBank/DDBJ databases">
        <title>Microbes associate with the intestines of laboratory mice.</title>
        <authorList>
            <person name="Navarre W."/>
            <person name="Wong E."/>
            <person name="Huang K."/>
            <person name="Tropini C."/>
            <person name="Ng K."/>
            <person name="Yu B."/>
        </authorList>
    </citation>
    <scope>NUCLEOTIDE SEQUENCE</scope>
    <source>
        <strain evidence="1">NM09_H32</strain>
    </source>
</reference>
<comment type="caution">
    <text evidence="1">The sequence shown here is derived from an EMBL/GenBank/DDBJ whole genome shotgun (WGS) entry which is preliminary data.</text>
</comment>
<evidence type="ECO:0000313" key="1">
    <source>
        <dbReference type="EMBL" id="TGY66167.1"/>
    </source>
</evidence>
<gene>
    <name evidence="1" type="ORF">E5336_05775</name>
</gene>
<accession>A0AC61R839</accession>
<sequence>MDVQEILYAVEWFFIAYLAVYSTFLFASIVSGSLALYEMHQRKWYKVDDLGPIDIPVSVLVPAHNEELSILKTVESLVALEYATYEIIVVDDGSSDQTAAKLIKEYGLEITRMQMQETLPCQPIRFVYTGTVRGVEVTLIMKENGGKADSLNAGINASRYPYFLCMDADSVLQTDSLTEIVKPVMAHENVVACGGLIRIINGALMRDGKIVEYRIPYHLLVGTQMLEYDRSFLGSRLFLNRFNGNLIISGAFGLFQKKAVLQVGGYATDSLGEDMELVMKLHSYFRQNKKPYTIEYVPQAVCWTQAPTTVKDIFGQRRRWHIGLIQCLNKYWKMWMSFDYGVLGWFSYPYYLFYEYLAPIIEVAGVFVTLFALVLNVINMTYMVWFFLIYFFFGIFMSISAFLARVYSQNVYVSRRDIVRVCVMAVVEVFFTRFIVLAARISALFRFRKKKFEWGSIARMQTPGEEE</sequence>
<name>A0AC61R839_9FIRM</name>
<proteinExistence type="predicted"/>
<protein>
    <submittedName>
        <fullName evidence="1">Glycosyltransferase family 2 protein</fullName>
    </submittedName>
</protein>
<dbReference type="Proteomes" id="UP000308836">
    <property type="component" value="Unassembled WGS sequence"/>
</dbReference>
<keyword evidence="2" id="KW-1185">Reference proteome</keyword>
<evidence type="ECO:0000313" key="2">
    <source>
        <dbReference type="Proteomes" id="UP000308836"/>
    </source>
</evidence>
<organism evidence="1 2">
    <name type="scientific">Dubosiella muris</name>
    <dbReference type="NCBI Taxonomy" id="3038133"/>
    <lineage>
        <taxon>Bacteria</taxon>
        <taxon>Bacillati</taxon>
        <taxon>Bacillota</taxon>
        <taxon>Erysipelotrichia</taxon>
        <taxon>Erysipelotrichales</taxon>
        <taxon>Erysipelotrichaceae</taxon>
        <taxon>Dubosiella</taxon>
    </lineage>
</organism>